<dbReference type="EMBL" id="VOPL01000002">
    <property type="protein sequence ID" value="TXB69626.1"/>
    <property type="molecule type" value="Genomic_DNA"/>
</dbReference>
<evidence type="ECO:0000313" key="6">
    <source>
        <dbReference type="Proteomes" id="UP000321562"/>
    </source>
</evidence>
<evidence type="ECO:0000256" key="1">
    <source>
        <dbReference type="ARBA" id="ARBA00023015"/>
    </source>
</evidence>
<gene>
    <name evidence="5" type="ORF">FQV27_05755</name>
</gene>
<keyword evidence="2" id="KW-0238">DNA-binding</keyword>
<dbReference type="RefSeq" id="WP_147096916.1">
    <property type="nucleotide sequence ID" value="NZ_JBHUFH010000001.1"/>
</dbReference>
<dbReference type="InterPro" id="IPR036390">
    <property type="entry name" value="WH_DNA-bd_sf"/>
</dbReference>
<dbReference type="SUPFAM" id="SSF46785">
    <property type="entry name" value="Winged helix' DNA-binding domain"/>
    <property type="match status" value="1"/>
</dbReference>
<dbReference type="InterPro" id="IPR002577">
    <property type="entry name" value="HTH_HxlR"/>
</dbReference>
<protein>
    <submittedName>
        <fullName evidence="5">Helix-turn-helix transcriptional regulator</fullName>
    </submittedName>
</protein>
<evidence type="ECO:0000313" key="5">
    <source>
        <dbReference type="EMBL" id="TXB69626.1"/>
    </source>
</evidence>
<dbReference type="Pfam" id="PF01638">
    <property type="entry name" value="HxlR"/>
    <property type="match status" value="1"/>
</dbReference>
<dbReference type="InterPro" id="IPR036388">
    <property type="entry name" value="WH-like_DNA-bd_sf"/>
</dbReference>
<comment type="caution">
    <text evidence="5">The sequence shown here is derived from an EMBL/GenBank/DDBJ whole genome shotgun (WGS) entry which is preliminary data.</text>
</comment>
<keyword evidence="3" id="KW-0804">Transcription</keyword>
<dbReference type="GO" id="GO:0003677">
    <property type="term" value="F:DNA binding"/>
    <property type="evidence" value="ECO:0007669"/>
    <property type="project" value="UniProtKB-KW"/>
</dbReference>
<dbReference type="OrthoDB" id="9800350at2"/>
<feature type="domain" description="HTH hxlR-type" evidence="4">
    <location>
        <begin position="15"/>
        <end position="113"/>
    </location>
</feature>
<dbReference type="PROSITE" id="PS51118">
    <property type="entry name" value="HTH_HXLR"/>
    <property type="match status" value="1"/>
</dbReference>
<reference evidence="5 6" key="1">
    <citation type="submission" date="2019-08" db="EMBL/GenBank/DDBJ databases">
        <authorList>
            <person name="Ye J."/>
        </authorList>
    </citation>
    <scope>NUCLEOTIDE SEQUENCE [LARGE SCALE GENOMIC DNA]</scope>
    <source>
        <strain evidence="5 6">TK008</strain>
    </source>
</reference>
<dbReference type="AlphaFoldDB" id="A0A5C6S550"/>
<organism evidence="5 6">
    <name type="scientific">Paracoccus aurantiacus</name>
    <dbReference type="NCBI Taxonomy" id="2599412"/>
    <lineage>
        <taxon>Bacteria</taxon>
        <taxon>Pseudomonadati</taxon>
        <taxon>Pseudomonadota</taxon>
        <taxon>Alphaproteobacteria</taxon>
        <taxon>Rhodobacterales</taxon>
        <taxon>Paracoccaceae</taxon>
        <taxon>Paracoccus</taxon>
    </lineage>
</organism>
<accession>A0A5C6S550</accession>
<dbReference type="Gene3D" id="1.10.10.10">
    <property type="entry name" value="Winged helix-like DNA-binding domain superfamily/Winged helix DNA-binding domain"/>
    <property type="match status" value="1"/>
</dbReference>
<evidence type="ECO:0000256" key="3">
    <source>
        <dbReference type="ARBA" id="ARBA00023163"/>
    </source>
</evidence>
<proteinExistence type="predicted"/>
<keyword evidence="1" id="KW-0805">Transcription regulation</keyword>
<dbReference type="Proteomes" id="UP000321562">
    <property type="component" value="Unassembled WGS sequence"/>
</dbReference>
<name>A0A5C6S550_9RHOB</name>
<dbReference type="PANTHER" id="PTHR33204:SF39">
    <property type="entry name" value="TRANSCRIPTIONAL REGULATORY PROTEIN"/>
    <property type="match status" value="1"/>
</dbReference>
<sequence length="125" mass="13849">MEVSAPNADPMTADCPGRDLFLLATGKWTLLILWSLKSGPRRFHQLRDDVEGISERVLSATLKSLCRNGLTMRHVEASIPPKVSYELTPTGKGLLSVMEGLTGWIAAEIHTVEDAKARYDRENEV</sequence>
<evidence type="ECO:0000256" key="2">
    <source>
        <dbReference type="ARBA" id="ARBA00023125"/>
    </source>
</evidence>
<keyword evidence="6" id="KW-1185">Reference proteome</keyword>
<dbReference type="PANTHER" id="PTHR33204">
    <property type="entry name" value="TRANSCRIPTIONAL REGULATOR, MARR FAMILY"/>
    <property type="match status" value="1"/>
</dbReference>
<evidence type="ECO:0000259" key="4">
    <source>
        <dbReference type="PROSITE" id="PS51118"/>
    </source>
</evidence>